<dbReference type="RefSeq" id="XP_025379303.1">
    <property type="nucleotide sequence ID" value="XM_025521265.1"/>
</dbReference>
<dbReference type="NCBIfam" id="NF004855">
    <property type="entry name" value="PRK06208.1"/>
    <property type="match status" value="1"/>
</dbReference>
<dbReference type="SUPFAM" id="SSF53639">
    <property type="entry name" value="AraD/HMP-PK domain-like"/>
    <property type="match status" value="1"/>
</dbReference>
<proteinExistence type="predicted"/>
<dbReference type="PANTHER" id="PTHR10672">
    <property type="entry name" value="ADDUCIN"/>
    <property type="match status" value="1"/>
</dbReference>
<sequence length="277" mass="30492">MAPQPTNGAVQKDAKAFNFPSPPKYDTLEEEREGRKARLALAFRIFGQLGFDEGVAGHLTYRDPILRDHFWVNPFGINFRAMQASDLLLIAPDGSIKMGGKPDLQYYNQAAFAIHHAIHTARPDIDAACHSHSVYGKTFSTLGRNIEYTTQDSCALYGLVGLYENFGGVVLSDDEGHHIADTLGSDKACLILQNHGILSAGQTIEGAVMRFIALERHCQVMLMADAAAGARGTKPIEIEAQEAEFTHRQTGTETAAWFQATPYFRQAERESKGDHLL</sequence>
<dbReference type="FunCoup" id="A0A316YWE1">
    <property type="interactions" value="1"/>
</dbReference>
<reference evidence="3 4" key="1">
    <citation type="journal article" date="2018" name="Mol. Biol. Evol.">
        <title>Broad Genomic Sampling Reveals a Smut Pathogenic Ancestry of the Fungal Clade Ustilaginomycotina.</title>
        <authorList>
            <person name="Kijpornyongpan T."/>
            <person name="Mondo S.J."/>
            <person name="Barry K."/>
            <person name="Sandor L."/>
            <person name="Lee J."/>
            <person name="Lipzen A."/>
            <person name="Pangilinan J."/>
            <person name="LaButti K."/>
            <person name="Hainaut M."/>
            <person name="Henrissat B."/>
            <person name="Grigoriev I.V."/>
            <person name="Spatafora J.W."/>
            <person name="Aime M.C."/>
        </authorList>
    </citation>
    <scope>NUCLEOTIDE SEQUENCE [LARGE SCALE GENOMIC DNA]</scope>
    <source>
        <strain evidence="3 4">MCA 4198</strain>
    </source>
</reference>
<protein>
    <submittedName>
        <fullName evidence="3">Arad-like aldolase/epimerase</fullName>
    </submittedName>
</protein>
<feature type="region of interest" description="Disordered" evidence="1">
    <location>
        <begin position="1"/>
        <end position="29"/>
    </location>
</feature>
<dbReference type="Pfam" id="PF00596">
    <property type="entry name" value="Aldolase_II"/>
    <property type="match status" value="1"/>
</dbReference>
<dbReference type="Gene3D" id="3.40.225.10">
    <property type="entry name" value="Class II aldolase/adducin N-terminal domain"/>
    <property type="match status" value="1"/>
</dbReference>
<dbReference type="STRING" id="215250.A0A316YWE1"/>
<evidence type="ECO:0000313" key="4">
    <source>
        <dbReference type="Proteomes" id="UP000245768"/>
    </source>
</evidence>
<dbReference type="InterPro" id="IPR001303">
    <property type="entry name" value="Aldolase_II/adducin_N"/>
</dbReference>
<dbReference type="OrthoDB" id="3238794at2759"/>
<feature type="domain" description="Class II aldolase/adducin N-terminal" evidence="2">
    <location>
        <begin position="37"/>
        <end position="222"/>
    </location>
</feature>
<dbReference type="SMART" id="SM01007">
    <property type="entry name" value="Aldolase_II"/>
    <property type="match status" value="1"/>
</dbReference>
<dbReference type="InParanoid" id="A0A316YWE1"/>
<dbReference type="GeneID" id="37043181"/>
<evidence type="ECO:0000259" key="2">
    <source>
        <dbReference type="SMART" id="SM01007"/>
    </source>
</evidence>
<organism evidence="3 4">
    <name type="scientific">Acaromyces ingoldii</name>
    <dbReference type="NCBI Taxonomy" id="215250"/>
    <lineage>
        <taxon>Eukaryota</taxon>
        <taxon>Fungi</taxon>
        <taxon>Dikarya</taxon>
        <taxon>Basidiomycota</taxon>
        <taxon>Ustilaginomycotina</taxon>
        <taxon>Exobasidiomycetes</taxon>
        <taxon>Exobasidiales</taxon>
        <taxon>Cryptobasidiaceae</taxon>
        <taxon>Acaromyces</taxon>
    </lineage>
</organism>
<accession>A0A316YWE1</accession>
<dbReference type="GO" id="GO:0005856">
    <property type="term" value="C:cytoskeleton"/>
    <property type="evidence" value="ECO:0007669"/>
    <property type="project" value="TreeGrafter"/>
</dbReference>
<dbReference type="Proteomes" id="UP000245768">
    <property type="component" value="Unassembled WGS sequence"/>
</dbReference>
<dbReference type="InterPro" id="IPR051017">
    <property type="entry name" value="Aldolase-II_Adducin_sf"/>
</dbReference>
<dbReference type="InterPro" id="IPR036409">
    <property type="entry name" value="Aldolase_II/adducin_N_sf"/>
</dbReference>
<dbReference type="EMBL" id="KZ819635">
    <property type="protein sequence ID" value="PWN92105.1"/>
    <property type="molecule type" value="Genomic_DNA"/>
</dbReference>
<gene>
    <name evidence="3" type="ORF">FA10DRAFT_265909</name>
</gene>
<name>A0A316YWE1_9BASI</name>
<evidence type="ECO:0000256" key="1">
    <source>
        <dbReference type="SAM" id="MobiDB-lite"/>
    </source>
</evidence>
<keyword evidence="4" id="KW-1185">Reference proteome</keyword>
<dbReference type="PANTHER" id="PTHR10672:SF39">
    <property type="entry name" value="CLASS II ALDOLASE_ADDUCIN N-TERMINAL DOMAIN-CONTAINING PROTEIN"/>
    <property type="match status" value="1"/>
</dbReference>
<dbReference type="FunFam" id="3.40.225.10:FF:000009">
    <property type="entry name" value="Class II aldolase/adducin N-terminal"/>
    <property type="match status" value="1"/>
</dbReference>
<dbReference type="AlphaFoldDB" id="A0A316YWE1"/>
<evidence type="ECO:0000313" key="3">
    <source>
        <dbReference type="EMBL" id="PWN92105.1"/>
    </source>
</evidence>
<dbReference type="GO" id="GO:0051015">
    <property type="term" value="F:actin filament binding"/>
    <property type="evidence" value="ECO:0007669"/>
    <property type="project" value="TreeGrafter"/>
</dbReference>